<dbReference type="EMBL" id="MPOG01000004">
    <property type="protein sequence ID" value="OOH97473.1"/>
    <property type="molecule type" value="Genomic_DNA"/>
</dbReference>
<dbReference type="AlphaFoldDB" id="A0A1V3U3T7"/>
<comment type="caution">
    <text evidence="1">The sequence shown here is derived from an EMBL/GenBank/DDBJ whole genome shotgun (WGS) entry which is preliminary data.</text>
</comment>
<dbReference type="KEGG" id="emg:BBD33_07930"/>
<reference evidence="1 2" key="1">
    <citation type="submission" date="2016-11" db="EMBL/GenBank/DDBJ databases">
        <title>Genome sequence and comparative genomic analysis of clinical strain Elizabethkingia meningoseptica 61421 PRCM.</title>
        <authorList>
            <person name="Wang M."/>
            <person name="Hu S."/>
            <person name="Cao L."/>
            <person name="Jiang T."/>
            <person name="Zhou Y."/>
            <person name="Ming D."/>
        </authorList>
    </citation>
    <scope>NUCLEOTIDE SEQUENCE [LARGE SCALE GENOMIC DNA]</scope>
    <source>
        <strain evidence="1 2">61421 PRCM</strain>
    </source>
</reference>
<organism evidence="1 2">
    <name type="scientific">Elizabethkingia meningoseptica</name>
    <name type="common">Chryseobacterium meningosepticum</name>
    <dbReference type="NCBI Taxonomy" id="238"/>
    <lineage>
        <taxon>Bacteria</taxon>
        <taxon>Pseudomonadati</taxon>
        <taxon>Bacteroidota</taxon>
        <taxon>Flavobacteriia</taxon>
        <taxon>Flavobacteriales</taxon>
        <taxon>Weeksellaceae</taxon>
        <taxon>Elizabethkingia</taxon>
    </lineage>
</organism>
<evidence type="ECO:0000313" key="1">
    <source>
        <dbReference type="EMBL" id="OOH97473.1"/>
    </source>
</evidence>
<name>A0A1V3U3T7_ELIME</name>
<dbReference type="GeneID" id="48543059"/>
<keyword evidence="2" id="KW-1185">Reference proteome</keyword>
<proteinExistence type="predicted"/>
<dbReference type="RefSeq" id="WP_016199359.1">
    <property type="nucleotide sequence ID" value="NZ_CP014338.1"/>
</dbReference>
<dbReference type="Proteomes" id="UP000188947">
    <property type="component" value="Unassembled WGS sequence"/>
</dbReference>
<accession>A0A1V3U3T7</accession>
<protein>
    <submittedName>
        <fullName evidence="1">Uncharacterized protein</fullName>
    </submittedName>
</protein>
<dbReference type="STRING" id="238.BBD35_10370"/>
<sequence length="62" mass="7032">MEEELQLITGEKNYTPPQLETTSVTLEQCIAAGSATVNLYDIQKGVQEVWTTDQNRDETVDW</sequence>
<gene>
    <name evidence="1" type="ORF">BMF97_03935</name>
</gene>
<evidence type="ECO:0000313" key="2">
    <source>
        <dbReference type="Proteomes" id="UP000188947"/>
    </source>
</evidence>